<sequence>MGCGSSVISPIGITTKKRLEKEKKIKEVGEKKTGIEYLETEESKNETKNYYELGMNYLNGDGGKSCDPKTGIENLFMAGDDNRALLQIGNCFLNGIGVGVDVKVGLKYLKKSANMGNLEALYSLGIIYLHGEIAQKNKKASTNFLYRAYLGEHQKATREVNDLIQLQETGKNYFQNSFEMFKMAKENENKEAIYALAICYQYGEGCEKDEIKAIEMFKKAADLNDPRAQYQMALLSINNDLKLSYLKSSANQNYLPAIQLLT</sequence>
<dbReference type="PANTHER" id="PTHR46430">
    <property type="entry name" value="PROTEIN SKT5-RELATED"/>
    <property type="match status" value="1"/>
</dbReference>
<dbReference type="Pfam" id="PF08238">
    <property type="entry name" value="Sel1"/>
    <property type="match status" value="4"/>
</dbReference>
<dbReference type="InterPro" id="IPR051726">
    <property type="entry name" value="Chitin_Synth_Reg"/>
</dbReference>
<dbReference type="InterPro" id="IPR011990">
    <property type="entry name" value="TPR-like_helical_dom_sf"/>
</dbReference>
<accession>A0AAD5XTY0</accession>
<dbReference type="Proteomes" id="UP001211065">
    <property type="component" value="Unassembled WGS sequence"/>
</dbReference>
<dbReference type="SUPFAM" id="SSF81901">
    <property type="entry name" value="HCP-like"/>
    <property type="match status" value="2"/>
</dbReference>
<dbReference type="EMBL" id="JADGJW010000643">
    <property type="protein sequence ID" value="KAJ3214173.1"/>
    <property type="molecule type" value="Genomic_DNA"/>
</dbReference>
<dbReference type="Gene3D" id="1.25.40.10">
    <property type="entry name" value="Tetratricopeptide repeat domain"/>
    <property type="match status" value="2"/>
</dbReference>
<proteinExistence type="predicted"/>
<evidence type="ECO:0000256" key="1">
    <source>
        <dbReference type="ARBA" id="ARBA00022737"/>
    </source>
</evidence>
<comment type="caution">
    <text evidence="2">The sequence shown here is derived from an EMBL/GenBank/DDBJ whole genome shotgun (WGS) entry which is preliminary data.</text>
</comment>
<keyword evidence="3" id="KW-1185">Reference proteome</keyword>
<dbReference type="SMART" id="SM00671">
    <property type="entry name" value="SEL1"/>
    <property type="match status" value="4"/>
</dbReference>
<reference evidence="2" key="1">
    <citation type="submission" date="2020-05" db="EMBL/GenBank/DDBJ databases">
        <title>Phylogenomic resolution of chytrid fungi.</title>
        <authorList>
            <person name="Stajich J.E."/>
            <person name="Amses K."/>
            <person name="Simmons R."/>
            <person name="Seto K."/>
            <person name="Myers J."/>
            <person name="Bonds A."/>
            <person name="Quandt C.A."/>
            <person name="Barry K."/>
            <person name="Liu P."/>
            <person name="Grigoriev I."/>
            <person name="Longcore J.E."/>
            <person name="James T.Y."/>
        </authorList>
    </citation>
    <scope>NUCLEOTIDE SEQUENCE</scope>
    <source>
        <strain evidence="2">JEL0476</strain>
    </source>
</reference>
<name>A0AAD5XTY0_9FUNG</name>
<dbReference type="InterPro" id="IPR006597">
    <property type="entry name" value="Sel1-like"/>
</dbReference>
<protein>
    <submittedName>
        <fullName evidence="2">Uncharacterized protein</fullName>
    </submittedName>
</protein>
<evidence type="ECO:0000313" key="2">
    <source>
        <dbReference type="EMBL" id="KAJ3214173.1"/>
    </source>
</evidence>
<dbReference type="AlphaFoldDB" id="A0AAD5XTY0"/>
<organism evidence="2 3">
    <name type="scientific">Clydaea vesicula</name>
    <dbReference type="NCBI Taxonomy" id="447962"/>
    <lineage>
        <taxon>Eukaryota</taxon>
        <taxon>Fungi</taxon>
        <taxon>Fungi incertae sedis</taxon>
        <taxon>Chytridiomycota</taxon>
        <taxon>Chytridiomycota incertae sedis</taxon>
        <taxon>Chytridiomycetes</taxon>
        <taxon>Lobulomycetales</taxon>
        <taxon>Lobulomycetaceae</taxon>
        <taxon>Clydaea</taxon>
    </lineage>
</organism>
<keyword evidence="1" id="KW-0677">Repeat</keyword>
<evidence type="ECO:0000313" key="3">
    <source>
        <dbReference type="Proteomes" id="UP001211065"/>
    </source>
</evidence>
<gene>
    <name evidence="2" type="ORF">HK099_006994</name>
</gene>